<dbReference type="Proteomes" id="UP000323521">
    <property type="component" value="Chromosome"/>
</dbReference>
<keyword evidence="8" id="KW-0282">Flagellum</keyword>
<dbReference type="InterPro" id="IPR042194">
    <property type="entry name" value="FHIPEP_1"/>
</dbReference>
<keyword evidence="7" id="KW-1005">Bacterial flagellum biogenesis</keyword>
<protein>
    <recommendedName>
        <fullName evidence="7">Flagellar biosynthesis protein FlhA</fullName>
    </recommendedName>
</protein>
<comment type="function">
    <text evidence="7">Required for formation of the rod structure of the flagellar apparatus. Together with FliI and FliH, may constitute the export apparatus of flagellin.</text>
</comment>
<comment type="similarity">
    <text evidence="2 7">Belongs to the FHIPEP (flagella/HR/invasion proteins export pore) family.</text>
</comment>
<keyword evidence="9" id="KW-1185">Reference proteome</keyword>
<evidence type="ECO:0000313" key="8">
    <source>
        <dbReference type="EMBL" id="ATW25651.1"/>
    </source>
</evidence>
<dbReference type="Gene3D" id="1.10.8.540">
    <property type="entry name" value="FHIPEP family, domain 3"/>
    <property type="match status" value="1"/>
</dbReference>
<dbReference type="Gene3D" id="3.40.50.12790">
    <property type="entry name" value="FHIPEP family, domain 4"/>
    <property type="match status" value="1"/>
</dbReference>
<evidence type="ECO:0000256" key="2">
    <source>
        <dbReference type="ARBA" id="ARBA00008835"/>
    </source>
</evidence>
<dbReference type="AlphaFoldDB" id="A0A3G1KT62"/>
<dbReference type="NCBIfam" id="TIGR01398">
    <property type="entry name" value="FlhA"/>
    <property type="match status" value="1"/>
</dbReference>
<sequence length="689" mass="76153">MASRASTLEIVKGNYDLLVAGFIIGIVLMIIIPLPTFMLDILLVFSMTSAMIIFLITLFTEEPLQFSVFPSLLLITTLYRLALNISSTRAVLSQAYAGKVISAFGDFVVGGNYVVGLVVFIIIMVVQFVVITNGSSRVAEVAARFTLDAMPGKQMAIDADFNAGLITEDQARERRAKLQKEADFFGSMDGATKFIKGDAIAGVIITFINIIGGLIIGQTSMGMSLTEAAQTYTILTIGDGLVSQIPALLISTGTGIMVTRSKSGQSFGRDFSGQILTFPKVIALASGILFILSLVPALPRFLFLSMAAGTFFLFWVLRQEEQKDQKRMEREKIQTSQEEQRQPENVQKLFKVDPLEIEIGYKLVALTDTSQGGDLLQRLATVRRQCASELGIYVRPIRIRDNLQLDPSKYVFKIKGVGLAQGEIMPNYYLAMDAENTGRRMEGIPTKEPTFGLPALWIKSEQKIPAEIQGFTVVDAATVMITHLTEFIKAHAYELLGRQDVKELLDMVKENDPAVVEELIPDTLSLGEIQRVLQNLLRERIPIRDLVTILEALSDGVRNSRDADYLTQYVRIALGRTICQLFANQDGKISVITLEPKLEQLIADSIQMVQEGGYPVLEPGKAQNIIGQLTTIWDQLSFQGMQPVLLCSAKVRLPFRRLVEKYLPQLNIMSISELVSDTEIESVGVVKMG</sequence>
<dbReference type="InterPro" id="IPR025505">
    <property type="entry name" value="FHIPEP_CS"/>
</dbReference>
<keyword evidence="7" id="KW-0813">Transport</keyword>
<dbReference type="InterPro" id="IPR042193">
    <property type="entry name" value="FHIPEP_3"/>
</dbReference>
<comment type="subcellular location">
    <subcellularLocation>
        <location evidence="1 7">Cell membrane</location>
        <topology evidence="1 7">Multi-pass membrane protein</topology>
    </subcellularLocation>
</comment>
<dbReference type="GO" id="GO:0005886">
    <property type="term" value="C:plasma membrane"/>
    <property type="evidence" value="ECO:0007669"/>
    <property type="project" value="UniProtKB-SubCell"/>
</dbReference>
<evidence type="ECO:0000256" key="7">
    <source>
        <dbReference type="RuleBase" id="RU364093"/>
    </source>
</evidence>
<evidence type="ECO:0000256" key="6">
    <source>
        <dbReference type="ARBA" id="ARBA00023136"/>
    </source>
</evidence>
<dbReference type="Gene3D" id="3.40.30.60">
    <property type="entry name" value="FHIPEP family, domain 1"/>
    <property type="match status" value="1"/>
</dbReference>
<evidence type="ECO:0000256" key="5">
    <source>
        <dbReference type="ARBA" id="ARBA00022989"/>
    </source>
</evidence>
<feature type="transmembrane region" description="Helical" evidence="7">
    <location>
        <begin position="301"/>
        <end position="317"/>
    </location>
</feature>
<keyword evidence="3 7" id="KW-1003">Cell membrane</keyword>
<keyword evidence="4 7" id="KW-0812">Transmembrane</keyword>
<feature type="transmembrane region" description="Helical" evidence="7">
    <location>
        <begin position="112"/>
        <end position="131"/>
    </location>
</feature>
<keyword evidence="7" id="KW-0653">Protein transport</keyword>
<feature type="transmembrane region" description="Helical" evidence="7">
    <location>
        <begin position="41"/>
        <end position="60"/>
    </location>
</feature>
<evidence type="ECO:0000256" key="4">
    <source>
        <dbReference type="ARBA" id="ARBA00022692"/>
    </source>
</evidence>
<keyword evidence="8" id="KW-0969">Cilium</keyword>
<feature type="transmembrane region" description="Helical" evidence="7">
    <location>
        <begin position="241"/>
        <end position="259"/>
    </location>
</feature>
<dbReference type="EMBL" id="CP017634">
    <property type="protein sequence ID" value="ATW25651.1"/>
    <property type="molecule type" value="Genomic_DNA"/>
</dbReference>
<dbReference type="PANTHER" id="PTHR30161">
    <property type="entry name" value="FLAGELLAR EXPORT PROTEIN, MEMBRANE FLHA SUBUNIT-RELATED"/>
    <property type="match status" value="1"/>
</dbReference>
<feature type="transmembrane region" description="Helical" evidence="7">
    <location>
        <begin position="72"/>
        <end position="92"/>
    </location>
</feature>
<dbReference type="PANTHER" id="PTHR30161:SF1">
    <property type="entry name" value="FLAGELLAR BIOSYNTHESIS PROTEIN FLHA-RELATED"/>
    <property type="match status" value="1"/>
</dbReference>
<keyword evidence="6 7" id="KW-0472">Membrane</keyword>
<organism evidence="8 9">
    <name type="scientific">Formimonas warabiya</name>
    <dbReference type="NCBI Taxonomy" id="1761012"/>
    <lineage>
        <taxon>Bacteria</taxon>
        <taxon>Bacillati</taxon>
        <taxon>Bacillota</taxon>
        <taxon>Clostridia</taxon>
        <taxon>Eubacteriales</taxon>
        <taxon>Peptococcaceae</taxon>
        <taxon>Candidatus Formimonas</taxon>
    </lineage>
</organism>
<dbReference type="InterPro" id="IPR006301">
    <property type="entry name" value="FlhA"/>
</dbReference>
<name>A0A3G1KT62_FORW1</name>
<dbReference type="RefSeq" id="WP_257790961.1">
    <property type="nucleotide sequence ID" value="NZ_CP017634.1"/>
</dbReference>
<feature type="transmembrane region" description="Helical" evidence="7">
    <location>
        <begin position="199"/>
        <end position="221"/>
    </location>
</feature>
<dbReference type="Pfam" id="PF00771">
    <property type="entry name" value="FHIPEP"/>
    <property type="match status" value="1"/>
</dbReference>
<dbReference type="KEGG" id="fwa:DCMF_13555"/>
<feature type="transmembrane region" description="Helical" evidence="7">
    <location>
        <begin position="15"/>
        <end position="35"/>
    </location>
</feature>
<evidence type="ECO:0000313" key="9">
    <source>
        <dbReference type="Proteomes" id="UP000323521"/>
    </source>
</evidence>
<reference evidence="8 9" key="1">
    <citation type="submission" date="2016-10" db="EMBL/GenBank/DDBJ databases">
        <title>Complete Genome Sequence of Peptococcaceae strain DCMF.</title>
        <authorList>
            <person name="Edwards R.J."/>
            <person name="Holland S.I."/>
            <person name="Deshpande N.P."/>
            <person name="Wong Y.K."/>
            <person name="Ertan H."/>
            <person name="Manefield M."/>
            <person name="Russell T.L."/>
            <person name="Lee M.J."/>
        </authorList>
    </citation>
    <scope>NUCLEOTIDE SEQUENCE [LARGE SCALE GENOMIC DNA]</scope>
    <source>
        <strain evidence="8 9">DCMF</strain>
    </source>
</reference>
<evidence type="ECO:0000256" key="1">
    <source>
        <dbReference type="ARBA" id="ARBA00004651"/>
    </source>
</evidence>
<dbReference type="PROSITE" id="PS00994">
    <property type="entry name" value="FHIPEP"/>
    <property type="match status" value="1"/>
</dbReference>
<feature type="transmembrane region" description="Helical" evidence="7">
    <location>
        <begin position="271"/>
        <end position="295"/>
    </location>
</feature>
<dbReference type="GO" id="GO:0009306">
    <property type="term" value="P:protein secretion"/>
    <property type="evidence" value="ECO:0007669"/>
    <property type="project" value="InterPro"/>
</dbReference>
<proteinExistence type="inferred from homology"/>
<evidence type="ECO:0000256" key="3">
    <source>
        <dbReference type="ARBA" id="ARBA00022475"/>
    </source>
</evidence>
<keyword evidence="8" id="KW-0966">Cell projection</keyword>
<keyword evidence="7" id="KW-1006">Bacterial flagellum protein export</keyword>
<dbReference type="PIRSF" id="PIRSF005419">
    <property type="entry name" value="FlhA"/>
    <property type="match status" value="1"/>
</dbReference>
<dbReference type="InterPro" id="IPR001712">
    <property type="entry name" value="T3SS_FHIPEP"/>
</dbReference>
<dbReference type="GO" id="GO:0044780">
    <property type="term" value="P:bacterial-type flagellum assembly"/>
    <property type="evidence" value="ECO:0007669"/>
    <property type="project" value="InterPro"/>
</dbReference>
<accession>A0A3G1KT62</accession>
<keyword evidence="5 7" id="KW-1133">Transmembrane helix</keyword>
<gene>
    <name evidence="7" type="primary">flhA</name>
    <name evidence="8" type="ORF">DCMF_13555</name>
</gene>
<dbReference type="PRINTS" id="PR00949">
    <property type="entry name" value="TYPE3IMAPROT"/>
</dbReference>
<dbReference type="InterPro" id="IPR042196">
    <property type="entry name" value="FHIPEP_4"/>
</dbReference>